<accession>A0A2P5C2T2</accession>
<dbReference type="OrthoDB" id="10364187at2759"/>
<sequence length="78" mass="8793">MGPMRPNPFPVGFSTVNEETVIVGSTDPTVHTHFASWGADKYFLQYGTCSCTRCTTRAWLKKKKKRKKSSGKKVKIKI</sequence>
<keyword evidence="2" id="KW-1185">Reference proteome</keyword>
<dbReference type="Proteomes" id="UP000237000">
    <property type="component" value="Unassembled WGS sequence"/>
</dbReference>
<proteinExistence type="predicted"/>
<dbReference type="AlphaFoldDB" id="A0A2P5C2T2"/>
<protein>
    <submittedName>
        <fullName evidence="1">Uncharacterized protein</fullName>
    </submittedName>
</protein>
<organism evidence="1 2">
    <name type="scientific">Trema orientale</name>
    <name type="common">Charcoal tree</name>
    <name type="synonym">Celtis orientalis</name>
    <dbReference type="NCBI Taxonomy" id="63057"/>
    <lineage>
        <taxon>Eukaryota</taxon>
        <taxon>Viridiplantae</taxon>
        <taxon>Streptophyta</taxon>
        <taxon>Embryophyta</taxon>
        <taxon>Tracheophyta</taxon>
        <taxon>Spermatophyta</taxon>
        <taxon>Magnoliopsida</taxon>
        <taxon>eudicotyledons</taxon>
        <taxon>Gunneridae</taxon>
        <taxon>Pentapetalae</taxon>
        <taxon>rosids</taxon>
        <taxon>fabids</taxon>
        <taxon>Rosales</taxon>
        <taxon>Cannabaceae</taxon>
        <taxon>Trema</taxon>
    </lineage>
</organism>
<comment type="caution">
    <text evidence="1">The sequence shown here is derived from an EMBL/GenBank/DDBJ whole genome shotgun (WGS) entry which is preliminary data.</text>
</comment>
<reference evidence="2" key="1">
    <citation type="submission" date="2016-06" db="EMBL/GenBank/DDBJ databases">
        <title>Parallel loss of symbiosis genes in relatives of nitrogen-fixing non-legume Parasponia.</title>
        <authorList>
            <person name="Van Velzen R."/>
            <person name="Holmer R."/>
            <person name="Bu F."/>
            <person name="Rutten L."/>
            <person name="Van Zeijl A."/>
            <person name="Liu W."/>
            <person name="Santuari L."/>
            <person name="Cao Q."/>
            <person name="Sharma T."/>
            <person name="Shen D."/>
            <person name="Roswanjaya Y."/>
            <person name="Wardhani T."/>
            <person name="Kalhor M.S."/>
            <person name="Jansen J."/>
            <person name="Van den Hoogen J."/>
            <person name="Gungor B."/>
            <person name="Hartog M."/>
            <person name="Hontelez J."/>
            <person name="Verver J."/>
            <person name="Yang W.-C."/>
            <person name="Schijlen E."/>
            <person name="Repin R."/>
            <person name="Schilthuizen M."/>
            <person name="Schranz E."/>
            <person name="Heidstra R."/>
            <person name="Miyata K."/>
            <person name="Fedorova E."/>
            <person name="Kohlen W."/>
            <person name="Bisseling T."/>
            <person name="Smit S."/>
            <person name="Geurts R."/>
        </authorList>
    </citation>
    <scope>NUCLEOTIDE SEQUENCE [LARGE SCALE GENOMIC DNA]</scope>
    <source>
        <strain evidence="2">cv. RG33-2</strain>
    </source>
</reference>
<gene>
    <name evidence="1" type="ORF">TorRG33x02_299770</name>
</gene>
<evidence type="ECO:0000313" key="2">
    <source>
        <dbReference type="Proteomes" id="UP000237000"/>
    </source>
</evidence>
<dbReference type="EMBL" id="JXTC01000422">
    <property type="protein sequence ID" value="PON55319.1"/>
    <property type="molecule type" value="Genomic_DNA"/>
</dbReference>
<evidence type="ECO:0000313" key="1">
    <source>
        <dbReference type="EMBL" id="PON55319.1"/>
    </source>
</evidence>
<dbReference type="InParanoid" id="A0A2P5C2T2"/>
<name>A0A2P5C2T2_TREOI</name>